<dbReference type="EMBL" id="PJNI01000003">
    <property type="protein sequence ID" value="PKR81348.1"/>
    <property type="molecule type" value="Genomic_DNA"/>
</dbReference>
<gene>
    <name evidence="1" type="ORF">CW751_04640</name>
</gene>
<protein>
    <submittedName>
        <fullName evidence="1">Uncharacterized protein</fullName>
    </submittedName>
</protein>
<organism evidence="1 2">
    <name type="scientific">Brumimicrobium salinarum</name>
    <dbReference type="NCBI Taxonomy" id="2058658"/>
    <lineage>
        <taxon>Bacteria</taxon>
        <taxon>Pseudomonadati</taxon>
        <taxon>Bacteroidota</taxon>
        <taxon>Flavobacteriia</taxon>
        <taxon>Flavobacteriales</taxon>
        <taxon>Crocinitomicaceae</taxon>
        <taxon>Brumimicrobium</taxon>
    </lineage>
</organism>
<dbReference type="Proteomes" id="UP000236654">
    <property type="component" value="Unassembled WGS sequence"/>
</dbReference>
<evidence type="ECO:0000313" key="2">
    <source>
        <dbReference type="Proteomes" id="UP000236654"/>
    </source>
</evidence>
<dbReference type="AlphaFoldDB" id="A0A2I0R449"/>
<keyword evidence="2" id="KW-1185">Reference proteome</keyword>
<comment type="caution">
    <text evidence="1">The sequence shown here is derived from an EMBL/GenBank/DDBJ whole genome shotgun (WGS) entry which is preliminary data.</text>
</comment>
<dbReference type="OrthoDB" id="1375870at2"/>
<name>A0A2I0R449_9FLAO</name>
<sequence length="61" mass="7399">MEISYTTKEEANRMEEKRFLALKPSERLIEFLNEMPYFAQFPSKKPQEKEENFIVILNDEK</sequence>
<evidence type="ECO:0000313" key="1">
    <source>
        <dbReference type="EMBL" id="PKR81348.1"/>
    </source>
</evidence>
<proteinExistence type="predicted"/>
<dbReference type="RefSeq" id="WP_101333829.1">
    <property type="nucleotide sequence ID" value="NZ_PJNI01000003.1"/>
</dbReference>
<reference evidence="1 2" key="1">
    <citation type="submission" date="2017-12" db="EMBL/GenBank/DDBJ databases">
        <title>The draft genome sequence of Brumimicrobium saltpan LHR20.</title>
        <authorList>
            <person name="Do Z.-J."/>
            <person name="Luo H.-R."/>
        </authorList>
    </citation>
    <scope>NUCLEOTIDE SEQUENCE [LARGE SCALE GENOMIC DNA]</scope>
    <source>
        <strain evidence="1 2">LHR20</strain>
    </source>
</reference>
<accession>A0A2I0R449</accession>